<accession>A0ABT5QRU9</accession>
<sequence length="178" mass="19885">MNTFSIGSPTATFNVYVKKAAPLAELLGQEPEFGSTTSLRIGDIKSLGDLGGNGWRKVFNVYAKLLFDLPKSSQWHPQNLTTWQRFRDETLLQSHSATALHFGSVSEGQFEGNQVIHIIAGRTHATKLGIAEQCVWLDHEFAKHPNKPILICPYFDYRQLSNVKIQHLATLITAIEHG</sequence>
<reference evidence="1" key="1">
    <citation type="submission" date="2021-12" db="EMBL/GenBank/DDBJ databases">
        <title>Enterovibrio ZSDZ35 sp. nov. and Enterovibrio ZSDZ42 sp. nov., isolated from coastal seawater in Qingdao.</title>
        <authorList>
            <person name="Zhang P."/>
        </authorList>
    </citation>
    <scope>NUCLEOTIDE SEQUENCE</scope>
    <source>
        <strain evidence="1">ZSDZ35</strain>
    </source>
</reference>
<name>A0ABT5QRU9_9GAMM</name>
<evidence type="ECO:0000313" key="2">
    <source>
        <dbReference type="Proteomes" id="UP001149821"/>
    </source>
</evidence>
<dbReference type="Pfam" id="PF22098">
    <property type="entry name" value="DUF6942"/>
    <property type="match status" value="1"/>
</dbReference>
<organism evidence="1 2">
    <name type="scientific">Enterovibrio qingdaonensis</name>
    <dbReference type="NCBI Taxonomy" id="2899818"/>
    <lineage>
        <taxon>Bacteria</taxon>
        <taxon>Pseudomonadati</taxon>
        <taxon>Pseudomonadota</taxon>
        <taxon>Gammaproteobacteria</taxon>
        <taxon>Vibrionales</taxon>
        <taxon>Vibrionaceae</taxon>
        <taxon>Enterovibrio</taxon>
    </lineage>
</organism>
<dbReference type="Proteomes" id="UP001149821">
    <property type="component" value="Unassembled WGS sequence"/>
</dbReference>
<gene>
    <name evidence="1" type="ORF">LRP49_21295</name>
</gene>
<keyword evidence="2" id="KW-1185">Reference proteome</keyword>
<dbReference type="EMBL" id="JAJUBB010000022">
    <property type="protein sequence ID" value="MDD1783717.1"/>
    <property type="molecule type" value="Genomic_DNA"/>
</dbReference>
<proteinExistence type="predicted"/>
<dbReference type="InterPro" id="IPR054222">
    <property type="entry name" value="DUF6942"/>
</dbReference>
<dbReference type="RefSeq" id="WP_274144786.1">
    <property type="nucleotide sequence ID" value="NZ_JAJUBB010000022.1"/>
</dbReference>
<comment type="caution">
    <text evidence="1">The sequence shown here is derived from an EMBL/GenBank/DDBJ whole genome shotgun (WGS) entry which is preliminary data.</text>
</comment>
<protein>
    <submittedName>
        <fullName evidence="1">Uncharacterized protein</fullName>
    </submittedName>
</protein>
<evidence type="ECO:0000313" key="1">
    <source>
        <dbReference type="EMBL" id="MDD1783717.1"/>
    </source>
</evidence>